<dbReference type="HOGENOM" id="CLU_098723_0_0_1"/>
<dbReference type="OrthoDB" id="245563at2759"/>
<proteinExistence type="predicted"/>
<evidence type="ECO:0000313" key="2">
    <source>
        <dbReference type="Proteomes" id="UP000053593"/>
    </source>
</evidence>
<sequence length="195" mass="22147">MKLMTNDSQSYNCQALDWPVHKTVCTDVTPVGDQSWLAPILEGAEKFALKYQVQTTVATLVGYQAVKCWRSSKLREQFRERFENALRTFAWEITICLKSSSSFTELLHHSDFAYVPGSGKLVDSRKYSLKEARELILQKYEAHEKVRLVTLFQVEVAEGVCPLYFTRLCATDLNALLVPYLGDTEVALVQCQPIA</sequence>
<dbReference type="EMBL" id="KN834800">
    <property type="protein sequence ID" value="KIK56100.1"/>
    <property type="molecule type" value="Genomic_DNA"/>
</dbReference>
<organism evidence="1 2">
    <name type="scientific">Collybiopsis luxurians FD-317 M1</name>
    <dbReference type="NCBI Taxonomy" id="944289"/>
    <lineage>
        <taxon>Eukaryota</taxon>
        <taxon>Fungi</taxon>
        <taxon>Dikarya</taxon>
        <taxon>Basidiomycota</taxon>
        <taxon>Agaricomycotina</taxon>
        <taxon>Agaricomycetes</taxon>
        <taxon>Agaricomycetidae</taxon>
        <taxon>Agaricales</taxon>
        <taxon>Marasmiineae</taxon>
        <taxon>Omphalotaceae</taxon>
        <taxon>Collybiopsis</taxon>
        <taxon>Collybiopsis luxurians</taxon>
    </lineage>
</organism>
<gene>
    <name evidence="1" type="ORF">GYMLUDRAFT_62169</name>
</gene>
<dbReference type="AlphaFoldDB" id="A0A0D0AZE7"/>
<protein>
    <submittedName>
        <fullName evidence="1">Uncharacterized protein</fullName>
    </submittedName>
</protein>
<evidence type="ECO:0000313" key="1">
    <source>
        <dbReference type="EMBL" id="KIK56100.1"/>
    </source>
</evidence>
<name>A0A0D0AZE7_9AGAR</name>
<keyword evidence="2" id="KW-1185">Reference proteome</keyword>
<accession>A0A0D0AZE7</accession>
<reference evidence="1 2" key="1">
    <citation type="submission" date="2014-04" db="EMBL/GenBank/DDBJ databases">
        <title>Evolutionary Origins and Diversification of the Mycorrhizal Mutualists.</title>
        <authorList>
            <consortium name="DOE Joint Genome Institute"/>
            <consortium name="Mycorrhizal Genomics Consortium"/>
            <person name="Kohler A."/>
            <person name="Kuo A."/>
            <person name="Nagy L.G."/>
            <person name="Floudas D."/>
            <person name="Copeland A."/>
            <person name="Barry K.W."/>
            <person name="Cichocki N."/>
            <person name="Veneault-Fourrey C."/>
            <person name="LaButti K."/>
            <person name="Lindquist E.A."/>
            <person name="Lipzen A."/>
            <person name="Lundell T."/>
            <person name="Morin E."/>
            <person name="Murat C."/>
            <person name="Riley R."/>
            <person name="Ohm R."/>
            <person name="Sun H."/>
            <person name="Tunlid A."/>
            <person name="Henrissat B."/>
            <person name="Grigoriev I.V."/>
            <person name="Hibbett D.S."/>
            <person name="Martin F."/>
        </authorList>
    </citation>
    <scope>NUCLEOTIDE SEQUENCE [LARGE SCALE GENOMIC DNA]</scope>
    <source>
        <strain evidence="1 2">FD-317 M1</strain>
    </source>
</reference>
<dbReference type="Proteomes" id="UP000053593">
    <property type="component" value="Unassembled WGS sequence"/>
</dbReference>